<name>A0A7K3WC24_9ACTN</name>
<proteinExistence type="predicted"/>
<dbReference type="RefSeq" id="WP_162392745.1">
    <property type="nucleotide sequence ID" value="NZ_JAABOZ010000002.1"/>
</dbReference>
<evidence type="ECO:0000256" key="3">
    <source>
        <dbReference type="SAM" id="SignalP"/>
    </source>
</evidence>
<feature type="compositionally biased region" description="Acidic residues" evidence="1">
    <location>
        <begin position="65"/>
        <end position="75"/>
    </location>
</feature>
<keyword evidence="2" id="KW-0472">Membrane</keyword>
<evidence type="ECO:0000256" key="1">
    <source>
        <dbReference type="SAM" id="MobiDB-lite"/>
    </source>
</evidence>
<feature type="compositionally biased region" description="Low complexity" evidence="1">
    <location>
        <begin position="32"/>
        <end position="64"/>
    </location>
</feature>
<dbReference type="EMBL" id="JAAGWK010000010">
    <property type="protein sequence ID" value="NEL54018.1"/>
    <property type="molecule type" value="Genomic_DNA"/>
</dbReference>
<feature type="region of interest" description="Disordered" evidence="1">
    <location>
        <begin position="32"/>
        <end position="144"/>
    </location>
</feature>
<evidence type="ECO:0008006" key="6">
    <source>
        <dbReference type="Google" id="ProtNLM"/>
    </source>
</evidence>
<comment type="caution">
    <text evidence="4">The sequence shown here is derived from an EMBL/GenBank/DDBJ whole genome shotgun (WGS) entry which is preliminary data.</text>
</comment>
<feature type="chain" id="PRO_5029461496" description="Gram-positive cocci surface proteins LPxTG domain-containing protein" evidence="3">
    <location>
        <begin position="29"/>
        <end position="410"/>
    </location>
</feature>
<evidence type="ECO:0000313" key="5">
    <source>
        <dbReference type="Proteomes" id="UP000470470"/>
    </source>
</evidence>
<keyword evidence="2" id="KW-1133">Transmembrane helix</keyword>
<organism evidence="4 5">
    <name type="scientific">Goekera deserti</name>
    <dbReference type="NCBI Taxonomy" id="2497753"/>
    <lineage>
        <taxon>Bacteria</taxon>
        <taxon>Bacillati</taxon>
        <taxon>Actinomycetota</taxon>
        <taxon>Actinomycetes</taxon>
        <taxon>Geodermatophilales</taxon>
        <taxon>Geodermatophilaceae</taxon>
        <taxon>Goekera</taxon>
    </lineage>
</organism>
<keyword evidence="5" id="KW-1185">Reference proteome</keyword>
<keyword evidence="3" id="KW-0732">Signal</keyword>
<gene>
    <name evidence="4" type="ORF">G1H19_08405</name>
</gene>
<feature type="transmembrane region" description="Helical" evidence="2">
    <location>
        <begin position="384"/>
        <end position="405"/>
    </location>
</feature>
<feature type="compositionally biased region" description="Low complexity" evidence="1">
    <location>
        <begin position="76"/>
        <end position="121"/>
    </location>
</feature>
<evidence type="ECO:0000313" key="4">
    <source>
        <dbReference type="EMBL" id="NEL54018.1"/>
    </source>
</evidence>
<keyword evidence="2" id="KW-0812">Transmembrane</keyword>
<feature type="compositionally biased region" description="Pro residues" evidence="1">
    <location>
        <begin position="122"/>
        <end position="144"/>
    </location>
</feature>
<feature type="signal peptide" evidence="3">
    <location>
        <begin position="1"/>
        <end position="28"/>
    </location>
</feature>
<evidence type="ECO:0000256" key="2">
    <source>
        <dbReference type="SAM" id="Phobius"/>
    </source>
</evidence>
<dbReference type="AlphaFoldDB" id="A0A7K3WC24"/>
<dbReference type="Proteomes" id="UP000470470">
    <property type="component" value="Unassembled WGS sequence"/>
</dbReference>
<accession>A0A7K3WC24</accession>
<sequence>MHTTLSRTVVAGLLAVGVWTTGAVGAQAAEDTAPASGAVSSAPATTEAPADPAETAPSEAATEAPTEDTATEDTSTEAPAEAPAEVPATTGDTATEASAEAPAATTEAPAAAPAPTSEVPVAVPPVTPAPPAAPAPPAPVAPPAAPPAQLDVQVTASIGCDALVFGTVTVAGLTAGQVVDITAAGLTDQVVADETGVVLFFVQSEPAGPAIDVLVAVDGAPVFAQTVPTPDVCTGTGTVSVDRDCATPDTLLARVSVTGLTDGLHSLVLNGADGEVAIGLFEVVGGGFTGDVELTSLLGTLPAGAFEAEVRAVDETRATVPFYTVVTVASCPVAAPAPVQPIAPVPPVTHPVAPAPHPAPAPAPVAHPAPAAASDELAYTGSPVGGLALLGGLLVGSGAVATVVARRRVA</sequence>
<protein>
    <recommendedName>
        <fullName evidence="6">Gram-positive cocci surface proteins LPxTG domain-containing protein</fullName>
    </recommendedName>
</protein>
<reference evidence="4 5" key="1">
    <citation type="submission" date="2020-02" db="EMBL/GenBank/DDBJ databases">
        <title>The whole genome sequence of CPCC 205119.</title>
        <authorList>
            <person name="Jiang Z."/>
        </authorList>
    </citation>
    <scope>NUCLEOTIDE SEQUENCE [LARGE SCALE GENOMIC DNA]</scope>
    <source>
        <strain evidence="4 5">CPCC 205119</strain>
    </source>
</reference>